<sequence>MKHRIITVSREFGSGGRTIAKEVAERLRIPCYDQELIEKVAEESGFAKEYIAEHGEQTGNWLTNAFAAAASYYGPIGRDFVWMAQRKVILELAEKHPCVIVGRCADFILRDRADLLKVFIHADPAFRADRIVRVYGEREDSPEKRIRDKDKRRMAYYRYYTDIDWGVAKNYDICLDSGTIGIDRCADIIFSLF</sequence>
<protein>
    <submittedName>
        <fullName evidence="1">Cytidylate kinase-like family protein</fullName>
    </submittedName>
</protein>
<dbReference type="SUPFAM" id="SSF52540">
    <property type="entry name" value="P-loop containing nucleoside triphosphate hydrolases"/>
    <property type="match status" value="1"/>
</dbReference>
<dbReference type="GO" id="GO:0016301">
    <property type="term" value="F:kinase activity"/>
    <property type="evidence" value="ECO:0007669"/>
    <property type="project" value="UniProtKB-KW"/>
</dbReference>
<reference evidence="1" key="2">
    <citation type="submission" date="2021-04" db="EMBL/GenBank/DDBJ databases">
        <authorList>
            <person name="Gilroy R."/>
        </authorList>
    </citation>
    <scope>NUCLEOTIDE SEQUENCE</scope>
    <source>
        <strain evidence="1">CHK156-179</strain>
    </source>
</reference>
<gene>
    <name evidence="1" type="ORF">H9797_00970</name>
</gene>
<evidence type="ECO:0000313" key="1">
    <source>
        <dbReference type="EMBL" id="HJA01940.1"/>
    </source>
</evidence>
<keyword evidence="1" id="KW-0418">Kinase</keyword>
<dbReference type="InterPro" id="IPR027417">
    <property type="entry name" value="P-loop_NTPase"/>
</dbReference>
<accession>A0A9D2H275</accession>
<dbReference type="Proteomes" id="UP000824221">
    <property type="component" value="Unassembled WGS sequence"/>
</dbReference>
<proteinExistence type="predicted"/>
<keyword evidence="1" id="KW-0808">Transferase</keyword>
<dbReference type="Gene3D" id="3.40.50.300">
    <property type="entry name" value="P-loop containing nucleotide triphosphate hydrolases"/>
    <property type="match status" value="1"/>
</dbReference>
<name>A0A9D2H275_9FIRM</name>
<dbReference type="Pfam" id="PF13189">
    <property type="entry name" value="Cytidylate_kin2"/>
    <property type="match status" value="1"/>
</dbReference>
<comment type="caution">
    <text evidence="1">The sequence shown here is derived from an EMBL/GenBank/DDBJ whole genome shotgun (WGS) entry which is preliminary data.</text>
</comment>
<evidence type="ECO:0000313" key="2">
    <source>
        <dbReference type="Proteomes" id="UP000824221"/>
    </source>
</evidence>
<organism evidence="1 2">
    <name type="scientific">Candidatus Gallimonas gallistercoris</name>
    <dbReference type="NCBI Taxonomy" id="2838602"/>
    <lineage>
        <taxon>Bacteria</taxon>
        <taxon>Bacillati</taxon>
        <taxon>Bacillota</taxon>
        <taxon>Clostridia</taxon>
        <taxon>Candidatus Gallimonas</taxon>
    </lineage>
</organism>
<dbReference type="AlphaFoldDB" id="A0A9D2H275"/>
<reference evidence="1" key="1">
    <citation type="journal article" date="2021" name="PeerJ">
        <title>Extensive microbial diversity within the chicken gut microbiome revealed by metagenomics and culture.</title>
        <authorList>
            <person name="Gilroy R."/>
            <person name="Ravi A."/>
            <person name="Getino M."/>
            <person name="Pursley I."/>
            <person name="Horton D.L."/>
            <person name="Alikhan N.F."/>
            <person name="Baker D."/>
            <person name="Gharbi K."/>
            <person name="Hall N."/>
            <person name="Watson M."/>
            <person name="Adriaenssens E.M."/>
            <person name="Foster-Nyarko E."/>
            <person name="Jarju S."/>
            <person name="Secka A."/>
            <person name="Antonio M."/>
            <person name="Oren A."/>
            <person name="Chaudhuri R.R."/>
            <person name="La Ragione R."/>
            <person name="Hildebrand F."/>
            <person name="Pallen M.J."/>
        </authorList>
    </citation>
    <scope>NUCLEOTIDE SEQUENCE</scope>
    <source>
        <strain evidence="1">CHK156-179</strain>
    </source>
</reference>
<dbReference type="EMBL" id="DXAJ01000020">
    <property type="protein sequence ID" value="HJA01940.1"/>
    <property type="molecule type" value="Genomic_DNA"/>
</dbReference>